<evidence type="ECO:0000259" key="10">
    <source>
        <dbReference type="Pfam" id="PF18474"/>
    </source>
</evidence>
<dbReference type="SUPFAM" id="SSF50978">
    <property type="entry name" value="WD40 repeat-like"/>
    <property type="match status" value="1"/>
</dbReference>
<organism evidence="11 12">
    <name type="scientific">Wuchereria bancrofti</name>
    <dbReference type="NCBI Taxonomy" id="6293"/>
    <lineage>
        <taxon>Eukaryota</taxon>
        <taxon>Metazoa</taxon>
        <taxon>Ecdysozoa</taxon>
        <taxon>Nematoda</taxon>
        <taxon>Chromadorea</taxon>
        <taxon>Rhabditida</taxon>
        <taxon>Spirurina</taxon>
        <taxon>Spiruromorpha</taxon>
        <taxon>Filarioidea</taxon>
        <taxon>Onchocercidae</taxon>
        <taxon>Wuchereria</taxon>
    </lineage>
</organism>
<name>A0A3P7DBD0_WUCBA</name>
<dbReference type="InterPro" id="IPR001680">
    <property type="entry name" value="WD40_rpt"/>
</dbReference>
<feature type="domain" description="DUF1308" evidence="8">
    <location>
        <begin position="316"/>
        <end position="483"/>
    </location>
</feature>
<comment type="subcellular location">
    <subcellularLocation>
        <location evidence="1">Cytoplasm</location>
    </subcellularLocation>
</comment>
<keyword evidence="6" id="KW-0853">WD repeat</keyword>
<protein>
    <recommendedName>
        <fullName evidence="4">WD repeat domain-containing protein 83</fullName>
    </recommendedName>
    <alternativeName>
        <fullName evidence="5">Mitogen-activated protein kinase organizer 1</fullName>
    </alternativeName>
</protein>
<evidence type="ECO:0000259" key="9">
    <source>
        <dbReference type="Pfam" id="PF12894"/>
    </source>
</evidence>
<dbReference type="PANTHER" id="PTHR22842">
    <property type="entry name" value="WD40 REPEAT PROTEIN"/>
    <property type="match status" value="1"/>
</dbReference>
<evidence type="ECO:0000313" key="11">
    <source>
        <dbReference type="EMBL" id="VDM07200.1"/>
    </source>
</evidence>
<dbReference type="OrthoDB" id="441890at2759"/>
<reference evidence="11 12" key="1">
    <citation type="submission" date="2018-11" db="EMBL/GenBank/DDBJ databases">
        <authorList>
            <consortium name="Pathogen Informatics"/>
        </authorList>
    </citation>
    <scope>NUCLEOTIDE SEQUENCE [LARGE SCALE GENOMIC DNA]</scope>
</reference>
<evidence type="ECO:0000256" key="7">
    <source>
        <dbReference type="SAM" id="MobiDB-lite"/>
    </source>
</evidence>
<dbReference type="EMBL" id="UYWW01000086">
    <property type="protein sequence ID" value="VDM07200.1"/>
    <property type="molecule type" value="Genomic_DNA"/>
</dbReference>
<dbReference type="InterPro" id="IPR024977">
    <property type="entry name" value="Apc4-like_WD40_dom"/>
</dbReference>
<dbReference type="GO" id="GO:0071013">
    <property type="term" value="C:catalytic step 2 spliceosome"/>
    <property type="evidence" value="ECO:0007669"/>
    <property type="project" value="TreeGrafter"/>
</dbReference>
<keyword evidence="2" id="KW-0963">Cytoplasm</keyword>
<dbReference type="SMART" id="SM00320">
    <property type="entry name" value="WD40"/>
    <property type="match status" value="7"/>
</dbReference>
<dbReference type="GO" id="GO:0000398">
    <property type="term" value="P:mRNA splicing, via spliceosome"/>
    <property type="evidence" value="ECO:0007669"/>
    <property type="project" value="TreeGrafter"/>
</dbReference>
<accession>A0A3P7DBD0</accession>
<evidence type="ECO:0000313" key="12">
    <source>
        <dbReference type="Proteomes" id="UP000270924"/>
    </source>
</evidence>
<dbReference type="GO" id="GO:0005737">
    <property type="term" value="C:cytoplasm"/>
    <property type="evidence" value="ECO:0007669"/>
    <property type="project" value="UniProtKB-SubCell"/>
</dbReference>
<dbReference type="InterPro" id="IPR015943">
    <property type="entry name" value="WD40/YVTN_repeat-like_dom_sf"/>
</dbReference>
<feature type="domain" description="DUF5614" evidence="10">
    <location>
        <begin position="113"/>
        <end position="279"/>
    </location>
</feature>
<evidence type="ECO:0000256" key="3">
    <source>
        <dbReference type="ARBA" id="ARBA00038145"/>
    </source>
</evidence>
<feature type="region of interest" description="Disordered" evidence="7">
    <location>
        <begin position="1"/>
        <end position="20"/>
    </location>
</feature>
<keyword evidence="12" id="KW-1185">Reference proteome</keyword>
<proteinExistence type="inferred from homology"/>
<feature type="domain" description="Anaphase-promoting complex subunit 4-like WD40" evidence="9">
    <location>
        <begin position="652"/>
        <end position="708"/>
    </location>
</feature>
<dbReference type="InterPro" id="IPR010733">
    <property type="entry name" value="DUF1308"/>
</dbReference>
<dbReference type="AlphaFoldDB" id="A0A3P7DBD0"/>
<evidence type="ECO:0000256" key="6">
    <source>
        <dbReference type="PROSITE-ProRule" id="PRU00221"/>
    </source>
</evidence>
<sequence length="790" mass="88285">MQRNGRFKGEERGRPPESDNKLRTVTKTVLLKVIILAASFAFKFTWRDSQHRCLEFSVLQGLNREVNNGDEISCRTLFISLFQSCSIAEDLKQIWRNKIHDVESLLLEADISFSDMEGISKYKKKLKTEMRFLTALKDLPISELKKYLETSNITHLQGLLNVAKRHSCCAFYKSFAVPQRKLKREVDLVVDGGAKWVKVISRNVRGLAMDFIGAGGSANRSIIEQAQDYIEMAQIHPYFFKMPKIIFEFVHGIPDLLQHKLESFGIEVIGDMVDINKFVKLPIDFSAYDSDDIYDSTASFSEEKCLNANDCIVHTVNLDISTVFALISSLTHKNGANYNYTSRLLNAQAALERKKPVLPPLLKAIKGVKLIICRTAYDAVQSILSTVAGPKEIIRAKELFEKVEIVEDKLSERAARLKLSDRISQRSKIIFGSGDYYKAVTVTANRHFVCAAAHQVLLSFLKEFIASMDIHFAVFVHESRAMVDLSDTNLPKILLRTIDCKQGAVRAVRFNVDGNYCLSCGADKSVKLWNPYKGTLLKTYTGTGWEVLDAQGSSDNSMILVGGMDKQLTVFDVETGKITRRWRGHNGQVNSVAFNEESTVAISACQDGIVRCFDIRDKNTPIQQMDEATDAVLTVDVNSHEIASGSADGSARIYSIRDGKLTSDFLGDSVTSLHFSADGQCLLASTKDGFIRLIDKVNGQLLADYTGHANTEYRVESCLLATDAHVVSGSEDAHLYIWSLIEMKILHKLPHPSSVVHSVSSHPKKPVLLSSSTTNIFLWGMQKEENIFCN</sequence>
<evidence type="ECO:0000256" key="5">
    <source>
        <dbReference type="ARBA" id="ARBA00042222"/>
    </source>
</evidence>
<dbReference type="InterPro" id="IPR041076">
    <property type="entry name" value="DUF5614"/>
</dbReference>
<dbReference type="PANTHER" id="PTHR22842:SF3">
    <property type="entry name" value="WD REPEAT DOMAIN-CONTAINING PROTEIN 83"/>
    <property type="match status" value="1"/>
</dbReference>
<evidence type="ECO:0000259" key="8">
    <source>
        <dbReference type="Pfam" id="PF07000"/>
    </source>
</evidence>
<dbReference type="Pfam" id="PF00400">
    <property type="entry name" value="WD40"/>
    <property type="match status" value="3"/>
</dbReference>
<evidence type="ECO:0000256" key="1">
    <source>
        <dbReference type="ARBA" id="ARBA00004496"/>
    </source>
</evidence>
<evidence type="ECO:0000256" key="2">
    <source>
        <dbReference type="ARBA" id="ARBA00022490"/>
    </source>
</evidence>
<dbReference type="CDD" id="cd00200">
    <property type="entry name" value="WD40"/>
    <property type="match status" value="1"/>
</dbReference>
<dbReference type="Pfam" id="PF12894">
    <property type="entry name" value="ANAPC4_WD40"/>
    <property type="match status" value="1"/>
</dbReference>
<feature type="compositionally biased region" description="Basic and acidic residues" evidence="7">
    <location>
        <begin position="7"/>
        <end position="20"/>
    </location>
</feature>
<gene>
    <name evidence="11" type="ORF">WBA_LOCUS586</name>
</gene>
<comment type="similarity">
    <text evidence="3">Belongs to the WD repeat MORG1 family.</text>
</comment>
<dbReference type="PROSITE" id="PS50082">
    <property type="entry name" value="WD_REPEATS_2"/>
    <property type="match status" value="2"/>
</dbReference>
<dbReference type="Pfam" id="PF18474">
    <property type="entry name" value="DUF5614"/>
    <property type="match status" value="1"/>
</dbReference>
<evidence type="ECO:0000256" key="4">
    <source>
        <dbReference type="ARBA" id="ARBA00040453"/>
    </source>
</evidence>
<dbReference type="InParanoid" id="A0A3P7DBD0"/>
<dbReference type="Proteomes" id="UP000270924">
    <property type="component" value="Unassembled WGS sequence"/>
</dbReference>
<feature type="repeat" description="WD" evidence="6">
    <location>
        <begin position="582"/>
        <end position="623"/>
    </location>
</feature>
<feature type="repeat" description="WD" evidence="6">
    <location>
        <begin position="498"/>
        <end position="539"/>
    </location>
</feature>
<dbReference type="InterPro" id="IPR036322">
    <property type="entry name" value="WD40_repeat_dom_sf"/>
</dbReference>
<dbReference type="InterPro" id="IPR051980">
    <property type="entry name" value="WD_repeat_MORG1"/>
</dbReference>
<dbReference type="Pfam" id="PF07000">
    <property type="entry name" value="DUF1308"/>
    <property type="match status" value="1"/>
</dbReference>
<dbReference type="Gene3D" id="2.130.10.10">
    <property type="entry name" value="YVTN repeat-like/Quinoprotein amine dehydrogenase"/>
    <property type="match status" value="1"/>
</dbReference>